<evidence type="ECO:0000259" key="3">
    <source>
        <dbReference type="Pfam" id="PF00899"/>
    </source>
</evidence>
<keyword evidence="2" id="KW-1133">Transmembrane helix</keyword>
<keyword evidence="2" id="KW-0812">Transmembrane</keyword>
<dbReference type="GO" id="GO:0005737">
    <property type="term" value="C:cytoplasm"/>
    <property type="evidence" value="ECO:0007669"/>
    <property type="project" value="TreeGrafter"/>
</dbReference>
<evidence type="ECO:0000256" key="2">
    <source>
        <dbReference type="SAM" id="Phobius"/>
    </source>
</evidence>
<evidence type="ECO:0000313" key="4">
    <source>
        <dbReference type="EMBL" id="HGH61443.1"/>
    </source>
</evidence>
<dbReference type="GO" id="GO:0016779">
    <property type="term" value="F:nucleotidyltransferase activity"/>
    <property type="evidence" value="ECO:0007669"/>
    <property type="project" value="TreeGrafter"/>
</dbReference>
<protein>
    <submittedName>
        <fullName evidence="4">HesA/MoeB/ThiF family protein</fullName>
    </submittedName>
</protein>
<dbReference type="InterPro" id="IPR000594">
    <property type="entry name" value="ThiF_NAD_FAD-bd"/>
</dbReference>
<keyword evidence="2" id="KW-0472">Membrane</keyword>
<dbReference type="GO" id="GO:0008641">
    <property type="term" value="F:ubiquitin-like modifier activating enzyme activity"/>
    <property type="evidence" value="ECO:0007669"/>
    <property type="project" value="InterPro"/>
</dbReference>
<organism evidence="4">
    <name type="scientific">Desulfomonile tiedjei</name>
    <dbReference type="NCBI Taxonomy" id="2358"/>
    <lineage>
        <taxon>Bacteria</taxon>
        <taxon>Pseudomonadati</taxon>
        <taxon>Thermodesulfobacteriota</taxon>
        <taxon>Desulfomonilia</taxon>
        <taxon>Desulfomonilales</taxon>
        <taxon>Desulfomonilaceae</taxon>
        <taxon>Desulfomonile</taxon>
    </lineage>
</organism>
<feature type="transmembrane region" description="Helical" evidence="2">
    <location>
        <begin position="37"/>
        <end position="61"/>
    </location>
</feature>
<evidence type="ECO:0000256" key="1">
    <source>
        <dbReference type="ARBA" id="ARBA00009919"/>
    </source>
</evidence>
<reference evidence="4" key="1">
    <citation type="journal article" date="2020" name="mSystems">
        <title>Genome- and Community-Level Interaction Insights into Carbon Utilization and Element Cycling Functions of Hydrothermarchaeota in Hydrothermal Sediment.</title>
        <authorList>
            <person name="Zhou Z."/>
            <person name="Liu Y."/>
            <person name="Xu W."/>
            <person name="Pan J."/>
            <person name="Luo Z.H."/>
            <person name="Li M."/>
        </authorList>
    </citation>
    <scope>NUCLEOTIDE SEQUENCE [LARGE SCALE GENOMIC DNA]</scope>
    <source>
        <strain evidence="4">SpSt-769</strain>
    </source>
</reference>
<proteinExistence type="inferred from homology"/>
<dbReference type="Gene3D" id="3.40.50.720">
    <property type="entry name" value="NAD(P)-binding Rossmann-like Domain"/>
    <property type="match status" value="1"/>
</dbReference>
<dbReference type="PANTHER" id="PTHR10953:SF102">
    <property type="entry name" value="ADENYLYLTRANSFERASE AND SULFURTRANSFERASE MOCS3"/>
    <property type="match status" value="1"/>
</dbReference>
<dbReference type="PANTHER" id="PTHR10953">
    <property type="entry name" value="UBIQUITIN-ACTIVATING ENZYME E1"/>
    <property type="match status" value="1"/>
</dbReference>
<dbReference type="AlphaFoldDB" id="A0A7C4ASK8"/>
<dbReference type="CDD" id="cd00757">
    <property type="entry name" value="ThiF_MoeB_HesA_family"/>
    <property type="match status" value="1"/>
</dbReference>
<name>A0A7C4ASK8_9BACT</name>
<gene>
    <name evidence="4" type="ORF">ENV54_09120</name>
</gene>
<feature type="domain" description="THIF-type NAD/FAD binding fold" evidence="3">
    <location>
        <begin position="15"/>
        <end position="250"/>
    </location>
</feature>
<dbReference type="EMBL" id="DTGT01000286">
    <property type="protein sequence ID" value="HGH61443.1"/>
    <property type="molecule type" value="Genomic_DNA"/>
</dbReference>
<sequence length="263" mass="28423">MKGMESREQKMIDRYTRHSLLRVIGPEGQEKIQRARVLVVGLGALGSTISVLLARAGVGYLRIVDGDAPELHNLHRQILYNEADVHEGLPKAHAAKKHLLEGNSTIVVEPYAEFVNAENVRPLLEGIDVVVDALDNIATRYLVNDCAVSMHIPYVFGGAVETVGNVMSIIPGRTACLRCLWPDPEAVKNHPTASTVGVLSAVASAVASIEVAECLKILVGSLDDLIPGLLVIELWANQYQIVALKPDPGCICAKVAHRDVPRP</sequence>
<comment type="similarity">
    <text evidence="1">Belongs to the HesA/MoeB/ThiF family.</text>
</comment>
<dbReference type="SUPFAM" id="SSF69572">
    <property type="entry name" value="Activating enzymes of the ubiquitin-like proteins"/>
    <property type="match status" value="1"/>
</dbReference>
<accession>A0A7C4ASK8</accession>
<dbReference type="FunFam" id="3.40.50.720:FF:000080">
    <property type="entry name" value="Thiazole biosynthesis adenylyltransferase ThiF"/>
    <property type="match status" value="1"/>
</dbReference>
<dbReference type="Pfam" id="PF00899">
    <property type="entry name" value="ThiF"/>
    <property type="match status" value="1"/>
</dbReference>
<dbReference type="InterPro" id="IPR035985">
    <property type="entry name" value="Ubiquitin-activating_enz"/>
</dbReference>
<dbReference type="GO" id="GO:0004792">
    <property type="term" value="F:thiosulfate-cyanide sulfurtransferase activity"/>
    <property type="evidence" value="ECO:0007669"/>
    <property type="project" value="TreeGrafter"/>
</dbReference>
<dbReference type="InterPro" id="IPR045886">
    <property type="entry name" value="ThiF/MoeB/HesA"/>
</dbReference>
<comment type="caution">
    <text evidence="4">The sequence shown here is derived from an EMBL/GenBank/DDBJ whole genome shotgun (WGS) entry which is preliminary data.</text>
</comment>